<name>A0ABP7Q2W2_9SPHI</name>
<evidence type="ECO:0000313" key="3">
    <source>
        <dbReference type="Proteomes" id="UP001500742"/>
    </source>
</evidence>
<organism evidence="2 3">
    <name type="scientific">Mucilaginibacter dorajii</name>
    <dbReference type="NCBI Taxonomy" id="692994"/>
    <lineage>
        <taxon>Bacteria</taxon>
        <taxon>Pseudomonadati</taxon>
        <taxon>Bacteroidota</taxon>
        <taxon>Sphingobacteriia</taxon>
        <taxon>Sphingobacteriales</taxon>
        <taxon>Sphingobacteriaceae</taxon>
        <taxon>Mucilaginibacter</taxon>
    </lineage>
</organism>
<reference evidence="3" key="1">
    <citation type="journal article" date="2019" name="Int. J. Syst. Evol. Microbiol.">
        <title>The Global Catalogue of Microorganisms (GCM) 10K type strain sequencing project: providing services to taxonomists for standard genome sequencing and annotation.</title>
        <authorList>
            <consortium name="The Broad Institute Genomics Platform"/>
            <consortium name="The Broad Institute Genome Sequencing Center for Infectious Disease"/>
            <person name="Wu L."/>
            <person name="Ma J."/>
        </authorList>
    </citation>
    <scope>NUCLEOTIDE SEQUENCE [LARGE SCALE GENOMIC DNA]</scope>
    <source>
        <strain evidence="3">JCM 16601</strain>
    </source>
</reference>
<dbReference type="Pfam" id="PF00535">
    <property type="entry name" value="Glycos_transf_2"/>
    <property type="match status" value="1"/>
</dbReference>
<dbReference type="PANTHER" id="PTHR22916">
    <property type="entry name" value="GLYCOSYLTRANSFERASE"/>
    <property type="match status" value="1"/>
</dbReference>
<gene>
    <name evidence="2" type="ORF">GCM10022210_27170</name>
</gene>
<dbReference type="EMBL" id="BAAAZC010000019">
    <property type="protein sequence ID" value="GAA3975287.1"/>
    <property type="molecule type" value="Genomic_DNA"/>
</dbReference>
<evidence type="ECO:0000313" key="2">
    <source>
        <dbReference type="EMBL" id="GAA3975287.1"/>
    </source>
</evidence>
<evidence type="ECO:0000259" key="1">
    <source>
        <dbReference type="Pfam" id="PF00535"/>
    </source>
</evidence>
<dbReference type="Proteomes" id="UP001500742">
    <property type="component" value="Unassembled WGS sequence"/>
</dbReference>
<sequence>MENDQPLISICMPAYNAGAYILQSIRSIQQQSYQNWELIVVNDGSRDYTAQELQTISDPRVQVFHQQNQGQCAAANKAFSMSKGTLIKFMDADDLLSDDFLKSQVEVMDNFTDTIGYAQWGRFYKNDLNTFKLSTGPVTGNMRPSDWLISSMQSAEVMLQCALWLIPRTIINKAGLWNEELSLINDFEFFIRVLLQAKELRYADKAILYYRSGLQNSLSSTTTLKGAKSAYLSTELGTGHLLNFSDRQEVRQLSANCFQRFVYTFYPDYPELVKKAEHKVAELGGSTIPFPAGGYTRVLANLLGWQVTKKIKKLLKRK</sequence>
<accession>A0ABP7Q2W2</accession>
<keyword evidence="3" id="KW-1185">Reference proteome</keyword>
<comment type="caution">
    <text evidence="2">The sequence shown here is derived from an EMBL/GenBank/DDBJ whole genome shotgun (WGS) entry which is preliminary data.</text>
</comment>
<protein>
    <recommendedName>
        <fullName evidence="1">Glycosyltransferase 2-like domain-containing protein</fullName>
    </recommendedName>
</protein>
<dbReference type="InterPro" id="IPR029044">
    <property type="entry name" value="Nucleotide-diphossugar_trans"/>
</dbReference>
<feature type="domain" description="Glycosyltransferase 2-like" evidence="1">
    <location>
        <begin position="9"/>
        <end position="132"/>
    </location>
</feature>
<dbReference type="InterPro" id="IPR001173">
    <property type="entry name" value="Glyco_trans_2-like"/>
</dbReference>
<dbReference type="Gene3D" id="3.90.550.10">
    <property type="entry name" value="Spore Coat Polysaccharide Biosynthesis Protein SpsA, Chain A"/>
    <property type="match status" value="1"/>
</dbReference>
<proteinExistence type="predicted"/>
<dbReference type="CDD" id="cd00761">
    <property type="entry name" value="Glyco_tranf_GTA_type"/>
    <property type="match status" value="1"/>
</dbReference>
<dbReference type="RefSeq" id="WP_259087629.1">
    <property type="nucleotide sequence ID" value="NZ_BAAAZC010000019.1"/>
</dbReference>
<dbReference type="SUPFAM" id="SSF53448">
    <property type="entry name" value="Nucleotide-diphospho-sugar transferases"/>
    <property type="match status" value="1"/>
</dbReference>